<dbReference type="EMBL" id="MNCJ02000330">
    <property type="protein sequence ID" value="KAF5766544.1"/>
    <property type="molecule type" value="Genomic_DNA"/>
</dbReference>
<accession>A0A9K3E456</accession>
<name>A0A9K3E456_HELAN</name>
<sequence>MGLPIKLLPELEKYMVATKHVKFSSNISKIFVNLPDSYCLNLKRLELEAKNHSK</sequence>
<keyword evidence="2" id="KW-1185">Reference proteome</keyword>
<comment type="caution">
    <text evidence="1">The sequence shown here is derived from an EMBL/GenBank/DDBJ whole genome shotgun (WGS) entry which is preliminary data.</text>
</comment>
<reference evidence="1" key="1">
    <citation type="journal article" date="2017" name="Nature">
        <title>The sunflower genome provides insights into oil metabolism, flowering and Asterid evolution.</title>
        <authorList>
            <person name="Badouin H."/>
            <person name="Gouzy J."/>
            <person name="Grassa C.J."/>
            <person name="Murat F."/>
            <person name="Staton S.E."/>
            <person name="Cottret L."/>
            <person name="Lelandais-Briere C."/>
            <person name="Owens G.L."/>
            <person name="Carrere S."/>
            <person name="Mayjonade B."/>
            <person name="Legrand L."/>
            <person name="Gill N."/>
            <person name="Kane N.C."/>
            <person name="Bowers J.E."/>
            <person name="Hubner S."/>
            <person name="Bellec A."/>
            <person name="Berard A."/>
            <person name="Berges H."/>
            <person name="Blanchet N."/>
            <person name="Boniface M.C."/>
            <person name="Brunel D."/>
            <person name="Catrice O."/>
            <person name="Chaidir N."/>
            <person name="Claudel C."/>
            <person name="Donnadieu C."/>
            <person name="Faraut T."/>
            <person name="Fievet G."/>
            <person name="Helmstetter N."/>
            <person name="King M."/>
            <person name="Knapp S.J."/>
            <person name="Lai Z."/>
            <person name="Le Paslier M.C."/>
            <person name="Lippi Y."/>
            <person name="Lorenzon L."/>
            <person name="Mandel J.R."/>
            <person name="Marage G."/>
            <person name="Marchand G."/>
            <person name="Marquand E."/>
            <person name="Bret-Mestries E."/>
            <person name="Morien E."/>
            <person name="Nambeesan S."/>
            <person name="Nguyen T."/>
            <person name="Pegot-Espagnet P."/>
            <person name="Pouilly N."/>
            <person name="Raftis F."/>
            <person name="Sallet E."/>
            <person name="Schiex T."/>
            <person name="Thomas J."/>
            <person name="Vandecasteele C."/>
            <person name="Vares D."/>
            <person name="Vear F."/>
            <person name="Vautrin S."/>
            <person name="Crespi M."/>
            <person name="Mangin B."/>
            <person name="Burke J.M."/>
            <person name="Salse J."/>
            <person name="Munos S."/>
            <person name="Vincourt P."/>
            <person name="Rieseberg L.H."/>
            <person name="Langlade N.B."/>
        </authorList>
    </citation>
    <scope>NUCLEOTIDE SEQUENCE</scope>
    <source>
        <tissue evidence="1">Leaves</tissue>
    </source>
</reference>
<evidence type="ECO:0000313" key="2">
    <source>
        <dbReference type="Proteomes" id="UP000215914"/>
    </source>
</evidence>
<evidence type="ECO:0000313" key="1">
    <source>
        <dbReference type="EMBL" id="KAF5766544.1"/>
    </source>
</evidence>
<proteinExistence type="predicted"/>
<dbReference type="Proteomes" id="UP000215914">
    <property type="component" value="Unassembled WGS sequence"/>
</dbReference>
<organism evidence="1 2">
    <name type="scientific">Helianthus annuus</name>
    <name type="common">Common sunflower</name>
    <dbReference type="NCBI Taxonomy" id="4232"/>
    <lineage>
        <taxon>Eukaryota</taxon>
        <taxon>Viridiplantae</taxon>
        <taxon>Streptophyta</taxon>
        <taxon>Embryophyta</taxon>
        <taxon>Tracheophyta</taxon>
        <taxon>Spermatophyta</taxon>
        <taxon>Magnoliopsida</taxon>
        <taxon>eudicotyledons</taxon>
        <taxon>Gunneridae</taxon>
        <taxon>Pentapetalae</taxon>
        <taxon>asterids</taxon>
        <taxon>campanulids</taxon>
        <taxon>Asterales</taxon>
        <taxon>Asteraceae</taxon>
        <taxon>Asteroideae</taxon>
        <taxon>Heliantheae alliance</taxon>
        <taxon>Heliantheae</taxon>
        <taxon>Helianthus</taxon>
    </lineage>
</organism>
<gene>
    <name evidence="1" type="ORF">HanXRQr2_Chr15g0716591</name>
</gene>
<reference evidence="1" key="2">
    <citation type="submission" date="2020-06" db="EMBL/GenBank/DDBJ databases">
        <title>Helianthus annuus Genome sequencing and assembly Release 2.</title>
        <authorList>
            <person name="Gouzy J."/>
            <person name="Langlade N."/>
            <person name="Munos S."/>
        </authorList>
    </citation>
    <scope>NUCLEOTIDE SEQUENCE</scope>
    <source>
        <tissue evidence="1">Leaves</tissue>
    </source>
</reference>
<dbReference type="AlphaFoldDB" id="A0A9K3E456"/>
<protein>
    <submittedName>
        <fullName evidence="1">Uncharacterized protein</fullName>
    </submittedName>
</protein>
<dbReference type="Gramene" id="mRNA:HanXRQr2_Chr15g0716591">
    <property type="protein sequence ID" value="CDS:HanXRQr2_Chr15g0716591.1"/>
    <property type="gene ID" value="HanXRQr2_Chr15g0716591"/>
</dbReference>